<evidence type="ECO:0000313" key="2">
    <source>
        <dbReference type="EMBL" id="KIK29501.1"/>
    </source>
</evidence>
<keyword evidence="1" id="KW-1133">Transmembrane helix</keyword>
<dbReference type="AlphaFoldDB" id="A0A0C9ZJR2"/>
<keyword evidence="3" id="KW-1185">Reference proteome</keyword>
<keyword evidence="1" id="KW-0472">Membrane</keyword>
<protein>
    <submittedName>
        <fullName evidence="2">Uncharacterized protein</fullName>
    </submittedName>
</protein>
<dbReference type="Proteomes" id="UP000054018">
    <property type="component" value="Unassembled WGS sequence"/>
</dbReference>
<organism evidence="2 3">
    <name type="scientific">Pisolithus microcarpus 441</name>
    <dbReference type="NCBI Taxonomy" id="765257"/>
    <lineage>
        <taxon>Eukaryota</taxon>
        <taxon>Fungi</taxon>
        <taxon>Dikarya</taxon>
        <taxon>Basidiomycota</taxon>
        <taxon>Agaricomycotina</taxon>
        <taxon>Agaricomycetes</taxon>
        <taxon>Agaricomycetidae</taxon>
        <taxon>Boletales</taxon>
        <taxon>Sclerodermatineae</taxon>
        <taxon>Pisolithaceae</taxon>
        <taxon>Pisolithus</taxon>
    </lineage>
</organism>
<dbReference type="HOGENOM" id="CLU_2961748_0_0_1"/>
<gene>
    <name evidence="2" type="ORF">PISMIDRAFT_484255</name>
</gene>
<reference evidence="3" key="2">
    <citation type="submission" date="2015-01" db="EMBL/GenBank/DDBJ databases">
        <title>Evolutionary Origins and Diversification of the Mycorrhizal Mutualists.</title>
        <authorList>
            <consortium name="DOE Joint Genome Institute"/>
            <consortium name="Mycorrhizal Genomics Consortium"/>
            <person name="Kohler A."/>
            <person name="Kuo A."/>
            <person name="Nagy L.G."/>
            <person name="Floudas D."/>
            <person name="Copeland A."/>
            <person name="Barry K.W."/>
            <person name="Cichocki N."/>
            <person name="Veneault-Fourrey C."/>
            <person name="LaButti K."/>
            <person name="Lindquist E.A."/>
            <person name="Lipzen A."/>
            <person name="Lundell T."/>
            <person name="Morin E."/>
            <person name="Murat C."/>
            <person name="Riley R."/>
            <person name="Ohm R."/>
            <person name="Sun H."/>
            <person name="Tunlid A."/>
            <person name="Henrissat B."/>
            <person name="Grigoriev I.V."/>
            <person name="Hibbett D.S."/>
            <person name="Martin F."/>
        </authorList>
    </citation>
    <scope>NUCLEOTIDE SEQUENCE [LARGE SCALE GENOMIC DNA]</scope>
    <source>
        <strain evidence="3">441</strain>
    </source>
</reference>
<accession>A0A0C9ZJR2</accession>
<evidence type="ECO:0000256" key="1">
    <source>
        <dbReference type="SAM" id="Phobius"/>
    </source>
</evidence>
<dbReference type="EMBL" id="KN833689">
    <property type="protein sequence ID" value="KIK29501.1"/>
    <property type="molecule type" value="Genomic_DNA"/>
</dbReference>
<sequence length="59" mass="6546">MSRNEVTPKTGGVSIKRAAASVSSRRPLPSIMNVIPLMCIQCSTVLFFFGFISRSYNYD</sequence>
<reference evidence="2 3" key="1">
    <citation type="submission" date="2014-04" db="EMBL/GenBank/DDBJ databases">
        <authorList>
            <consortium name="DOE Joint Genome Institute"/>
            <person name="Kuo A."/>
            <person name="Kohler A."/>
            <person name="Costa M.D."/>
            <person name="Nagy L.G."/>
            <person name="Floudas D."/>
            <person name="Copeland A."/>
            <person name="Barry K.W."/>
            <person name="Cichocki N."/>
            <person name="Veneault-Fourrey C."/>
            <person name="LaButti K."/>
            <person name="Lindquist E.A."/>
            <person name="Lipzen A."/>
            <person name="Lundell T."/>
            <person name="Morin E."/>
            <person name="Murat C."/>
            <person name="Sun H."/>
            <person name="Tunlid A."/>
            <person name="Henrissat B."/>
            <person name="Grigoriev I.V."/>
            <person name="Hibbett D.S."/>
            <person name="Martin F."/>
            <person name="Nordberg H.P."/>
            <person name="Cantor M.N."/>
            <person name="Hua S.X."/>
        </authorList>
    </citation>
    <scope>NUCLEOTIDE SEQUENCE [LARGE SCALE GENOMIC DNA]</scope>
    <source>
        <strain evidence="2 3">441</strain>
    </source>
</reference>
<keyword evidence="1" id="KW-0812">Transmembrane</keyword>
<evidence type="ECO:0000313" key="3">
    <source>
        <dbReference type="Proteomes" id="UP000054018"/>
    </source>
</evidence>
<feature type="transmembrane region" description="Helical" evidence="1">
    <location>
        <begin position="31"/>
        <end position="52"/>
    </location>
</feature>
<name>A0A0C9ZJR2_9AGAM</name>
<proteinExistence type="predicted"/>